<reference evidence="1" key="1">
    <citation type="submission" date="2024-03" db="EMBL/GenBank/DDBJ databases">
        <title>Novel Streptomyces species of biotechnological and ecological value are a feature of Machair soil.</title>
        <authorList>
            <person name="Prole J.R."/>
            <person name="Goodfellow M."/>
            <person name="Allenby N."/>
            <person name="Ward A.C."/>
        </authorList>
    </citation>
    <scope>NUCLEOTIDE SEQUENCE</scope>
    <source>
        <strain evidence="1">MS1.AVA.4</strain>
    </source>
</reference>
<organism evidence="1 2">
    <name type="scientific">Streptomyces pratisoli</name>
    <dbReference type="NCBI Taxonomy" id="3139917"/>
    <lineage>
        <taxon>Bacteria</taxon>
        <taxon>Bacillati</taxon>
        <taxon>Actinomycetota</taxon>
        <taxon>Actinomycetes</taxon>
        <taxon>Kitasatosporales</taxon>
        <taxon>Streptomycetaceae</taxon>
        <taxon>Streptomyces</taxon>
    </lineage>
</organism>
<accession>A0ACC6QVB1</accession>
<name>A0ACC6QVB1_9ACTN</name>
<keyword evidence="2" id="KW-1185">Reference proteome</keyword>
<evidence type="ECO:0000313" key="1">
    <source>
        <dbReference type="EMBL" id="MEJ8661772.1"/>
    </source>
</evidence>
<evidence type="ECO:0000313" key="2">
    <source>
        <dbReference type="Proteomes" id="UP001375539"/>
    </source>
</evidence>
<protein>
    <submittedName>
        <fullName evidence="1">Bile acid:sodium symporter family protein</fullName>
    </submittedName>
</protein>
<sequence length="294" mass="30485">MASLVFTVLLPLTLGLVMFGLGLTLTVADFARVLKYPKAAAVALTCQIVLLPAVCFGLVLAFQLQGALAVGVMLLVAAPGGITANLFSHLAGGDVALNITLTAINSLLAAFTLPVVVALATLRFLGDEASIGLQFGKFVQVLAIVLVPVAIGVWTRHRFSAWADRMRQSVKIASLSVLALVTLGALAQSFDVLTANVGRLGGIALLLCTLSLTIGYVVARLFRVSRRQSIASAMEIGLHNSTLAIIVGVSVIGDEVMAVPAAVYGVLMFVPAGLAAYLFSRHADPLDAPAPVQG</sequence>
<comment type="caution">
    <text evidence="1">The sequence shown here is derived from an EMBL/GenBank/DDBJ whole genome shotgun (WGS) entry which is preliminary data.</text>
</comment>
<dbReference type="Proteomes" id="UP001375539">
    <property type="component" value="Unassembled WGS sequence"/>
</dbReference>
<dbReference type="EMBL" id="JBBKAI010000002">
    <property type="protein sequence ID" value="MEJ8661772.1"/>
    <property type="molecule type" value="Genomic_DNA"/>
</dbReference>
<proteinExistence type="predicted"/>
<gene>
    <name evidence="1" type="ORF">WKI58_35600</name>
</gene>